<comment type="cofactor">
    <cofactor evidence="1 7">
        <name>pyridoxal 5'-phosphate</name>
        <dbReference type="ChEBI" id="CHEBI:597326"/>
    </cofactor>
</comment>
<dbReference type="InterPro" id="IPR000796">
    <property type="entry name" value="Asp_trans"/>
</dbReference>
<reference evidence="9" key="1">
    <citation type="submission" date="2011-10" db="EMBL/GenBank/DDBJ databases">
        <title>The Genome Sequence of Oxalobacter formigenes HOxBLS.</title>
        <authorList>
            <consortium name="The Broad Institute Genome Sequencing Platform"/>
            <person name="Earl A."/>
            <person name="Ward D."/>
            <person name="Feldgarden M."/>
            <person name="Gevers D."/>
            <person name="Allison M.J."/>
            <person name="Humphrey S."/>
            <person name="Young S.K."/>
            <person name="Zeng Q."/>
            <person name="Gargeya S."/>
            <person name="Fitzgerald M."/>
            <person name="Haas B."/>
            <person name="Abouelleil A."/>
            <person name="Alvarado L."/>
            <person name="Arachchi H.M."/>
            <person name="Berlin A."/>
            <person name="Brown A."/>
            <person name="Chapman S.B."/>
            <person name="Chen Z."/>
            <person name="Dunbar C."/>
            <person name="Freedman E."/>
            <person name="Gearin G."/>
            <person name="Goldberg J."/>
            <person name="Griggs A."/>
            <person name="Gujja S."/>
            <person name="Heiman D."/>
            <person name="Howarth C."/>
            <person name="Larson L."/>
            <person name="Lui A."/>
            <person name="MacDonald P.J.P."/>
            <person name="Montmayeur A."/>
            <person name="Murphy C."/>
            <person name="Neiman D."/>
            <person name="Pearson M."/>
            <person name="Priest M."/>
            <person name="Roberts A."/>
            <person name="Saif S."/>
            <person name="Shea T."/>
            <person name="Shenoy N."/>
            <person name="Sisk P."/>
            <person name="Stolte C."/>
            <person name="Sykes S."/>
            <person name="Wortman J."/>
            <person name="Nusbaum C."/>
            <person name="Birren B."/>
        </authorList>
    </citation>
    <scope>NUCLEOTIDE SEQUENCE [LARGE SCALE GENOMIC DNA]</scope>
    <source>
        <strain evidence="9">HOxBLS</strain>
    </source>
</reference>
<sequence length="404" mass="44832">MNESIPETIFSAIPMAPRDPILGITEAFHADPNPNKINLGVGVYYDDNGKVPLLKCVQEAEKWITAQGSPHTYLPIDGLSLYDNAVKKLVFGENNTVLSENRVATVQAIGGTGALKIGADFLKRFSPDSQVWISDPSWENHRALFEYAGFRVNTYPYYDPVSRGVDFSGMIGTLKTLPAHSVVVFHACCHNPTGADLSDVQWDEVIEVVQENKLIPFLDMAYQGFSEGIEADSKIVRRFSKLYSPVLVSNSFSKSFSLYGERVGAFSIVAGNADEAARTLSQLKRIIRTNYSNPPIYGAKIVATVLSNPELHRMWEDELTGMRVRIHEMRHKLADELSARKDGQDFSFIIHQNGMFSYSGLTPEQVEKLRTAFSVYIVNTGRICVAALNSHNMDCVVNAISNVL</sequence>
<dbReference type="InterPro" id="IPR015422">
    <property type="entry name" value="PyrdxlP-dep_Trfase_small"/>
</dbReference>
<dbReference type="CDD" id="cd00609">
    <property type="entry name" value="AAT_like"/>
    <property type="match status" value="1"/>
</dbReference>
<dbReference type="GO" id="GO:0030170">
    <property type="term" value="F:pyridoxal phosphate binding"/>
    <property type="evidence" value="ECO:0007669"/>
    <property type="project" value="InterPro"/>
</dbReference>
<comment type="caution">
    <text evidence="9">The sequence shown here is derived from an EMBL/GenBank/DDBJ whole genome shotgun (WGS) entry which is preliminary data.</text>
</comment>
<evidence type="ECO:0000256" key="2">
    <source>
        <dbReference type="ARBA" id="ARBA00007441"/>
    </source>
</evidence>
<evidence type="ECO:0000256" key="3">
    <source>
        <dbReference type="ARBA" id="ARBA00011738"/>
    </source>
</evidence>
<evidence type="ECO:0000256" key="7">
    <source>
        <dbReference type="RuleBase" id="RU000481"/>
    </source>
</evidence>
<dbReference type="PRINTS" id="PR00799">
    <property type="entry name" value="TRANSAMINASE"/>
</dbReference>
<keyword evidence="10" id="KW-1185">Reference proteome</keyword>
<evidence type="ECO:0000256" key="6">
    <source>
        <dbReference type="ARBA" id="ARBA00022898"/>
    </source>
</evidence>
<dbReference type="EMBL" id="ACDP02000027">
    <property type="protein sequence ID" value="EEO27312.1"/>
    <property type="molecule type" value="Genomic_DNA"/>
</dbReference>
<keyword evidence="5 7" id="KW-0808">Transferase</keyword>
<proteinExistence type="inferred from homology"/>
<accession>C3X276</accession>
<dbReference type="InterPro" id="IPR004839">
    <property type="entry name" value="Aminotransferase_I/II_large"/>
</dbReference>
<dbReference type="GO" id="GO:0033585">
    <property type="term" value="P:L-phenylalanine biosynthetic process from chorismate via phenylpyruvate"/>
    <property type="evidence" value="ECO:0007669"/>
    <property type="project" value="TreeGrafter"/>
</dbReference>
<name>C3X276_9BURK</name>
<dbReference type="NCBIfam" id="NF006719">
    <property type="entry name" value="PRK09257.1"/>
    <property type="match status" value="1"/>
</dbReference>
<dbReference type="AlphaFoldDB" id="C3X276"/>
<dbReference type="InterPro" id="IPR015424">
    <property type="entry name" value="PyrdxlP-dep_Trfase"/>
</dbReference>
<evidence type="ECO:0000256" key="4">
    <source>
        <dbReference type="ARBA" id="ARBA00022576"/>
    </source>
</evidence>
<dbReference type="Gene3D" id="3.40.640.10">
    <property type="entry name" value="Type I PLP-dependent aspartate aminotransferase-like (Major domain)"/>
    <property type="match status" value="1"/>
</dbReference>
<keyword evidence="4 7" id="KW-0032">Aminotransferase</keyword>
<dbReference type="GO" id="GO:0005829">
    <property type="term" value="C:cytosol"/>
    <property type="evidence" value="ECO:0007669"/>
    <property type="project" value="TreeGrafter"/>
</dbReference>
<dbReference type="HOGENOM" id="CLU_032440_1_2_4"/>
<gene>
    <name evidence="9" type="ORF">OFAG_00465</name>
</gene>
<feature type="domain" description="Aminotransferase class I/classII large" evidence="8">
    <location>
        <begin position="35"/>
        <end position="400"/>
    </location>
</feature>
<dbReference type="FunFam" id="3.90.1150.10:FF:000001">
    <property type="entry name" value="Aspartate aminotransferase"/>
    <property type="match status" value="1"/>
</dbReference>
<dbReference type="InterPro" id="IPR015421">
    <property type="entry name" value="PyrdxlP-dep_Trfase_major"/>
</dbReference>
<evidence type="ECO:0000259" key="8">
    <source>
        <dbReference type="Pfam" id="PF00155"/>
    </source>
</evidence>
<dbReference type="GO" id="GO:0004838">
    <property type="term" value="F:L-tyrosine-2-oxoglutarate transaminase activity"/>
    <property type="evidence" value="ECO:0007669"/>
    <property type="project" value="TreeGrafter"/>
</dbReference>
<keyword evidence="6" id="KW-0663">Pyridoxal phosphate</keyword>
<dbReference type="Pfam" id="PF00155">
    <property type="entry name" value="Aminotran_1_2"/>
    <property type="match status" value="1"/>
</dbReference>
<protein>
    <recommendedName>
        <fullName evidence="7">Aminotransferase</fullName>
        <ecNumber evidence="7">2.6.1.-</ecNumber>
    </recommendedName>
</protein>
<comment type="similarity">
    <text evidence="2 7">Belongs to the class-I pyridoxal-phosphate-dependent aminotransferase family.</text>
</comment>
<evidence type="ECO:0000256" key="1">
    <source>
        <dbReference type="ARBA" id="ARBA00001933"/>
    </source>
</evidence>
<dbReference type="SUPFAM" id="SSF53383">
    <property type="entry name" value="PLP-dependent transferases"/>
    <property type="match status" value="1"/>
</dbReference>
<dbReference type="RefSeq" id="WP_005876231.1">
    <property type="nucleotide sequence ID" value="NZ_CABMNL010000001.1"/>
</dbReference>
<dbReference type="FunFam" id="3.40.640.10:FF:000015">
    <property type="entry name" value="Aspartate aminotransferase"/>
    <property type="match status" value="1"/>
</dbReference>
<dbReference type="PROSITE" id="PS00105">
    <property type="entry name" value="AA_TRANSFER_CLASS_1"/>
    <property type="match status" value="1"/>
</dbReference>
<dbReference type="EC" id="2.6.1.-" evidence="7"/>
<organism evidence="9 10">
    <name type="scientific">Oxalobacter paraformigenes</name>
    <dbReference type="NCBI Taxonomy" id="556268"/>
    <lineage>
        <taxon>Bacteria</taxon>
        <taxon>Pseudomonadati</taxon>
        <taxon>Pseudomonadota</taxon>
        <taxon>Betaproteobacteria</taxon>
        <taxon>Burkholderiales</taxon>
        <taxon>Oxalobacteraceae</taxon>
        <taxon>Oxalobacter</taxon>
    </lineage>
</organism>
<evidence type="ECO:0000256" key="5">
    <source>
        <dbReference type="ARBA" id="ARBA00022679"/>
    </source>
</evidence>
<dbReference type="Proteomes" id="UP000003973">
    <property type="component" value="Unassembled WGS sequence"/>
</dbReference>
<dbReference type="InterPro" id="IPR004838">
    <property type="entry name" value="NHTrfase_class1_PyrdxlP-BS"/>
</dbReference>
<dbReference type="PANTHER" id="PTHR11879">
    <property type="entry name" value="ASPARTATE AMINOTRANSFERASE"/>
    <property type="match status" value="1"/>
</dbReference>
<dbReference type="eggNOG" id="COG1448">
    <property type="taxonomic scope" value="Bacteria"/>
</dbReference>
<dbReference type="GO" id="GO:0042802">
    <property type="term" value="F:identical protein binding"/>
    <property type="evidence" value="ECO:0007669"/>
    <property type="project" value="TreeGrafter"/>
</dbReference>
<evidence type="ECO:0000313" key="10">
    <source>
        <dbReference type="Proteomes" id="UP000003973"/>
    </source>
</evidence>
<dbReference type="PANTHER" id="PTHR11879:SF37">
    <property type="entry name" value="AROMATIC-AMINO-ACID AMINOTRANSFERASE"/>
    <property type="match status" value="1"/>
</dbReference>
<comment type="subunit">
    <text evidence="3">Homodimer.</text>
</comment>
<dbReference type="Gene3D" id="3.90.1150.10">
    <property type="entry name" value="Aspartate Aminotransferase, domain 1"/>
    <property type="match status" value="1"/>
</dbReference>
<evidence type="ECO:0000313" key="9">
    <source>
        <dbReference type="EMBL" id="EEO27312.1"/>
    </source>
</evidence>